<dbReference type="CDD" id="cd01392">
    <property type="entry name" value="HTH_LacI"/>
    <property type="match status" value="1"/>
</dbReference>
<gene>
    <name evidence="5" type="ORF">BVJ53_00430</name>
    <name evidence="6" type="ORF">OFW50_12800</name>
</gene>
<reference evidence="5 7" key="1">
    <citation type="submission" date="2017-01" db="EMBL/GenBank/DDBJ databases">
        <title>Lactobacillus chiayiensis sp. nov., a lactic acid bacterium isolated from compost.</title>
        <authorList>
            <person name="Huang C.-H."/>
        </authorList>
    </citation>
    <scope>NUCLEOTIDE SEQUENCE [LARGE SCALE GENOMIC DNA]</scope>
    <source>
        <strain evidence="5">Chh01</strain>
        <strain evidence="7">chh01</strain>
    </source>
</reference>
<dbReference type="SMART" id="SM00354">
    <property type="entry name" value="HTH_LACI"/>
    <property type="match status" value="1"/>
</dbReference>
<evidence type="ECO:0000256" key="1">
    <source>
        <dbReference type="ARBA" id="ARBA00023015"/>
    </source>
</evidence>
<dbReference type="SUPFAM" id="SSF47413">
    <property type="entry name" value="lambda repressor-like DNA-binding domains"/>
    <property type="match status" value="1"/>
</dbReference>
<dbReference type="GO" id="GO:0000976">
    <property type="term" value="F:transcription cis-regulatory region binding"/>
    <property type="evidence" value="ECO:0007669"/>
    <property type="project" value="TreeGrafter"/>
</dbReference>
<proteinExistence type="predicted"/>
<dbReference type="AlphaFoldDB" id="A0A4Q1UF25"/>
<evidence type="ECO:0000259" key="4">
    <source>
        <dbReference type="PROSITE" id="PS50932"/>
    </source>
</evidence>
<dbReference type="Gene3D" id="3.40.50.2300">
    <property type="match status" value="2"/>
</dbReference>
<name>A0A4Q1UF25_9LACO</name>
<keyword evidence="2 6" id="KW-0238">DNA-binding</keyword>
<dbReference type="EMBL" id="CP107523">
    <property type="protein sequence ID" value="UYN56326.1"/>
    <property type="molecule type" value="Genomic_DNA"/>
</dbReference>
<evidence type="ECO:0000313" key="7">
    <source>
        <dbReference type="Proteomes" id="UP000290475"/>
    </source>
</evidence>
<dbReference type="InterPro" id="IPR028082">
    <property type="entry name" value="Peripla_BP_I"/>
</dbReference>
<dbReference type="SUPFAM" id="SSF53822">
    <property type="entry name" value="Periplasmic binding protein-like I"/>
    <property type="match status" value="1"/>
</dbReference>
<evidence type="ECO:0000256" key="3">
    <source>
        <dbReference type="ARBA" id="ARBA00023163"/>
    </source>
</evidence>
<sequence>MVSIRKIAEEANVSPGTVSRVLNHDPTLSVTAQTRYKIEMIAKRLNYSKLARKTPLTIALVTTMDLDEATSNIYYQHVKQGILGELKRIGARLGPTVYLSSAVTQPAFDSIKYADGVIVIGGLTRNGLERVLELNEHAVVIDDRYESIQVDRVNADSANGTKQALAKLDEWAKGDIVYVGGKRYVTDLDGTKTKTEDEIRLKTYQAWMQVHTDKDGKAILVGWDCNAGYEAAKRLAGLPNLPKGILAGNDTLAMGIMRGLHEAGYHAPDDYHIIGFDDIRESQYFIPRLSSVHIPEEELGRTAVHSVQARLNEWRSATSTNLLSVELKLRESTGDEHYGRQRDDEEEKIK</sequence>
<evidence type="ECO:0000313" key="8">
    <source>
        <dbReference type="Proteomes" id="UP001164790"/>
    </source>
</evidence>
<dbReference type="InterPro" id="IPR046335">
    <property type="entry name" value="LacI/GalR-like_sensor"/>
</dbReference>
<dbReference type="Pfam" id="PF00356">
    <property type="entry name" value="LacI"/>
    <property type="match status" value="1"/>
</dbReference>
<reference evidence="6" key="2">
    <citation type="submission" date="2022-10" db="EMBL/GenBank/DDBJ databases">
        <title>Comparative genomic analysis and in-vitro probiotic properties of the potential probiotic L. chiayiensis AACE 3.</title>
        <authorList>
            <person name="Kang X."/>
        </authorList>
    </citation>
    <scope>NUCLEOTIDE SEQUENCE</scope>
    <source>
        <strain evidence="6">AACE 3</strain>
    </source>
</reference>
<dbReference type="Pfam" id="PF13377">
    <property type="entry name" value="Peripla_BP_3"/>
    <property type="match status" value="1"/>
</dbReference>
<accession>A0A4Q1UF25</accession>
<dbReference type="PANTHER" id="PTHR30146:SF149">
    <property type="entry name" value="HTH-TYPE TRANSCRIPTIONAL REGULATOR EBGR"/>
    <property type="match status" value="1"/>
</dbReference>
<keyword evidence="3" id="KW-0804">Transcription</keyword>
<dbReference type="CDD" id="cd01544">
    <property type="entry name" value="PBP1_GalR"/>
    <property type="match status" value="1"/>
</dbReference>
<dbReference type="PANTHER" id="PTHR30146">
    <property type="entry name" value="LACI-RELATED TRANSCRIPTIONAL REPRESSOR"/>
    <property type="match status" value="1"/>
</dbReference>
<evidence type="ECO:0000313" key="6">
    <source>
        <dbReference type="EMBL" id="UYN56326.1"/>
    </source>
</evidence>
<dbReference type="InterPro" id="IPR000843">
    <property type="entry name" value="HTH_LacI"/>
</dbReference>
<evidence type="ECO:0000256" key="2">
    <source>
        <dbReference type="ARBA" id="ARBA00023125"/>
    </source>
</evidence>
<evidence type="ECO:0000313" key="5">
    <source>
        <dbReference type="EMBL" id="RXT30716.1"/>
    </source>
</evidence>
<dbReference type="InterPro" id="IPR010982">
    <property type="entry name" value="Lambda_DNA-bd_dom_sf"/>
</dbReference>
<keyword evidence="8" id="KW-1185">Reference proteome</keyword>
<dbReference type="EMBL" id="MSSM01000001">
    <property type="protein sequence ID" value="RXT30716.1"/>
    <property type="molecule type" value="Genomic_DNA"/>
</dbReference>
<dbReference type="Proteomes" id="UP001164790">
    <property type="component" value="Chromosome"/>
</dbReference>
<keyword evidence="1" id="KW-0805">Transcription regulation</keyword>
<dbReference type="Gene3D" id="1.10.260.40">
    <property type="entry name" value="lambda repressor-like DNA-binding domains"/>
    <property type="match status" value="1"/>
</dbReference>
<organism evidence="5 7">
    <name type="scientific">Lacticaseibacillus chiayiensis</name>
    <dbReference type="NCBI Taxonomy" id="2100821"/>
    <lineage>
        <taxon>Bacteria</taxon>
        <taxon>Bacillati</taxon>
        <taxon>Bacillota</taxon>
        <taxon>Bacilli</taxon>
        <taxon>Lactobacillales</taxon>
        <taxon>Lactobacillaceae</taxon>
        <taxon>Lacticaseibacillus</taxon>
    </lineage>
</organism>
<protein>
    <submittedName>
        <fullName evidence="6">LacI family DNA-binding transcriptional regulator</fullName>
    </submittedName>
</protein>
<feature type="domain" description="HTH lacI-type" evidence="4">
    <location>
        <begin position="2"/>
        <end position="52"/>
    </location>
</feature>
<dbReference type="RefSeq" id="WP_158280548.1">
    <property type="nucleotide sequence ID" value="NZ_CP107523.1"/>
</dbReference>
<dbReference type="PROSITE" id="PS50932">
    <property type="entry name" value="HTH_LACI_2"/>
    <property type="match status" value="1"/>
</dbReference>
<dbReference type="Proteomes" id="UP000290475">
    <property type="component" value="Unassembled WGS sequence"/>
</dbReference>
<dbReference type="GO" id="GO:0003700">
    <property type="term" value="F:DNA-binding transcription factor activity"/>
    <property type="evidence" value="ECO:0007669"/>
    <property type="project" value="TreeGrafter"/>
</dbReference>